<accession>A0ABD3Q7I2</accession>
<dbReference type="Pfam" id="PF00156">
    <property type="entry name" value="Pribosyltran"/>
    <property type="match status" value="1"/>
</dbReference>
<keyword evidence="1" id="KW-0808">Transferase</keyword>
<evidence type="ECO:0000256" key="4">
    <source>
        <dbReference type="SAM" id="SignalP"/>
    </source>
</evidence>
<feature type="region of interest" description="Disordered" evidence="3">
    <location>
        <begin position="130"/>
        <end position="149"/>
    </location>
</feature>
<feature type="domain" description="Phosphoribosyltransferase" evidence="5">
    <location>
        <begin position="630"/>
        <end position="752"/>
    </location>
</feature>
<dbReference type="EMBL" id="JALLPJ020000371">
    <property type="protein sequence ID" value="KAL3794100.1"/>
    <property type="molecule type" value="Genomic_DNA"/>
</dbReference>
<dbReference type="CDD" id="cd06223">
    <property type="entry name" value="PRTases_typeI"/>
    <property type="match status" value="1"/>
</dbReference>
<protein>
    <recommendedName>
        <fullName evidence="5">Phosphoribosyltransferase domain-containing protein</fullName>
    </recommendedName>
</protein>
<keyword evidence="4" id="KW-0732">Signal</keyword>
<comment type="caution">
    <text evidence="6">The sequence shown here is derived from an EMBL/GenBank/DDBJ whole genome shotgun (WGS) entry which is preliminary data.</text>
</comment>
<evidence type="ECO:0000256" key="3">
    <source>
        <dbReference type="SAM" id="MobiDB-lite"/>
    </source>
</evidence>
<feature type="compositionally biased region" description="Low complexity" evidence="3">
    <location>
        <begin position="132"/>
        <end position="149"/>
    </location>
</feature>
<dbReference type="PANTHER" id="PTHR43864:SF1">
    <property type="entry name" value="XANTHINE PHOSPHORIBOSYLTRANSFERASE"/>
    <property type="match status" value="1"/>
</dbReference>
<dbReference type="InterPro" id="IPR029057">
    <property type="entry name" value="PRTase-like"/>
</dbReference>
<feature type="compositionally biased region" description="Basic and acidic residues" evidence="3">
    <location>
        <begin position="275"/>
        <end position="285"/>
    </location>
</feature>
<keyword evidence="2" id="KW-0660">Purine salvage</keyword>
<dbReference type="PANTHER" id="PTHR43864">
    <property type="entry name" value="HYPOXANTHINE/GUANINE PHOSPHORIBOSYLTRANSFERASE"/>
    <property type="match status" value="1"/>
</dbReference>
<evidence type="ECO:0000256" key="2">
    <source>
        <dbReference type="ARBA" id="ARBA00022726"/>
    </source>
</evidence>
<evidence type="ECO:0000259" key="5">
    <source>
        <dbReference type="Pfam" id="PF00156"/>
    </source>
</evidence>
<keyword evidence="7" id="KW-1185">Reference proteome</keyword>
<feature type="region of interest" description="Disordered" evidence="3">
    <location>
        <begin position="265"/>
        <end position="289"/>
    </location>
</feature>
<evidence type="ECO:0000313" key="6">
    <source>
        <dbReference type="EMBL" id="KAL3794100.1"/>
    </source>
</evidence>
<evidence type="ECO:0000256" key="1">
    <source>
        <dbReference type="ARBA" id="ARBA00022679"/>
    </source>
</evidence>
<organism evidence="6 7">
    <name type="scientific">Cyclotella atomus</name>
    <dbReference type="NCBI Taxonomy" id="382360"/>
    <lineage>
        <taxon>Eukaryota</taxon>
        <taxon>Sar</taxon>
        <taxon>Stramenopiles</taxon>
        <taxon>Ochrophyta</taxon>
        <taxon>Bacillariophyta</taxon>
        <taxon>Coscinodiscophyceae</taxon>
        <taxon>Thalassiosirophycidae</taxon>
        <taxon>Stephanodiscales</taxon>
        <taxon>Stephanodiscaceae</taxon>
        <taxon>Cyclotella</taxon>
    </lineage>
</organism>
<gene>
    <name evidence="6" type="ORF">ACHAWO_010951</name>
</gene>
<feature type="signal peptide" evidence="4">
    <location>
        <begin position="1"/>
        <end position="25"/>
    </location>
</feature>
<feature type="chain" id="PRO_5044895890" description="Phosphoribosyltransferase domain-containing protein" evidence="4">
    <location>
        <begin position="26"/>
        <end position="791"/>
    </location>
</feature>
<sequence>MCGFISLSLLPPVALLSLLAAESEAFIPHHQAASAHNVHNLLSQKPYIHIIPELAAKKRKKDTPEEDEDEWYSPINSNASPDTVFWDEMERRRLLNTSYDDGQPASGNGESPLDMVGKIGMDMQDGFIGQRSGMSSSSSSSSGVASTIASQSMAGESNLYTSSNAVGSSAMSTKNPGVTVAEERSAEATLSNYARYAVSDNYLYDEDDEDEELRAMGIRNDMSLWEGDDPTLEEENAELERQLDEWEKELFGDGVDGSVVGGNSPFFDPALSDEPWDRYGKSKTSDDDENMSAFQKNLQRKMEMVRKSHKELLLDYDDDHPEEAKADSVREEEEYVKSLSSIGITSPRLENAAVNPKAKAFFKRPPDELQGYDTMWVSAIDEPCLENLHGIFMDYGIQFADNFGDWELGSQEDGLRSIEDIASFKARKIHQVTGLPCIASRTSFEVEPIRPEDLEKINEDAAAALIASGKSPKNMKPPMKSPRVVSGYSFNDIGEHVDQIVEALMPFSEPTRVTRFRSCVCYYDGEMEIFEYGELDCDIYFAGSIRTHIPMSQALNSMLKTLQLSLDLQFQKWLTNAVNDATRGGAISEVGIKLRDRVLKEAKVLPNDIIDVSSFMDSYVDVDLMDECANDLAERFISSKPSKILTVATTGLVVAIPMAKYLQVPLVYARKQRSVVMADTFEAGYNSKTIGKDRQLLVSKDHIEPEDRVLIVDDFLSSGSSQEALLRIIAEAGATPCGVAVLVEKEYEAGRKSLSGFGVKVESIVKVVSVADGVIRLMEEDGYAMTAEAQL</sequence>
<name>A0ABD3Q7I2_9STRA</name>
<dbReference type="GO" id="GO:0016740">
    <property type="term" value="F:transferase activity"/>
    <property type="evidence" value="ECO:0007669"/>
    <property type="project" value="UniProtKB-KW"/>
</dbReference>
<evidence type="ECO:0000313" key="7">
    <source>
        <dbReference type="Proteomes" id="UP001530400"/>
    </source>
</evidence>
<dbReference type="Gene3D" id="3.40.50.2020">
    <property type="match status" value="1"/>
</dbReference>
<dbReference type="SUPFAM" id="SSF53271">
    <property type="entry name" value="PRTase-like"/>
    <property type="match status" value="1"/>
</dbReference>
<reference evidence="6 7" key="1">
    <citation type="submission" date="2024-10" db="EMBL/GenBank/DDBJ databases">
        <title>Updated reference genomes for cyclostephanoid diatoms.</title>
        <authorList>
            <person name="Roberts W.R."/>
            <person name="Alverson A.J."/>
        </authorList>
    </citation>
    <scope>NUCLEOTIDE SEQUENCE [LARGE SCALE GENOMIC DNA]</scope>
    <source>
        <strain evidence="6 7">AJA010-31</strain>
    </source>
</reference>
<dbReference type="AlphaFoldDB" id="A0ABD3Q7I2"/>
<dbReference type="InterPro" id="IPR000836">
    <property type="entry name" value="PRTase_dom"/>
</dbReference>
<dbReference type="InterPro" id="IPR050118">
    <property type="entry name" value="Pur/Pyrimidine_PRTase"/>
</dbReference>
<proteinExistence type="predicted"/>
<dbReference type="GO" id="GO:0006166">
    <property type="term" value="P:purine ribonucleoside salvage"/>
    <property type="evidence" value="ECO:0007669"/>
    <property type="project" value="UniProtKB-KW"/>
</dbReference>
<dbReference type="Proteomes" id="UP001530400">
    <property type="component" value="Unassembled WGS sequence"/>
</dbReference>